<evidence type="ECO:0000313" key="4">
    <source>
        <dbReference type="EMBL" id="MRN54005.1"/>
    </source>
</evidence>
<organism evidence="4 5">
    <name type="scientific">Paenibacillus monticola</name>
    <dbReference type="NCBI Taxonomy" id="2666075"/>
    <lineage>
        <taxon>Bacteria</taxon>
        <taxon>Bacillati</taxon>
        <taxon>Bacillota</taxon>
        <taxon>Bacilli</taxon>
        <taxon>Bacillales</taxon>
        <taxon>Paenibacillaceae</taxon>
        <taxon>Paenibacillus</taxon>
    </lineage>
</organism>
<sequence length="511" mass="57031">MNQILERLIALFDWVWSVSAMASVLVVLIIVLQRVLKHHLKPRWHYLMWLLVIVRLILPWGPESEFSIYNWIGTTDSIESVMPVNPAEILAREAVPETAAPTLYQDLFIVWLVGACLLGTYSIRINWKFARRIKKETVAITDARVLQLFDQCKKMMSIHKHVSLVESHHLGTPSLFGFLHPQLIMPTAILTRLDDDQLQHVFLHELAHRKRNDIWVNGFMQALLIIHWFNPVLWYASRRMQEDQEIASDALALSCLTPDQSRNYGYTLIKLLEDFSQPFKIAGNVNLTGNKTQLKRRIKMITQFKSNSYRWSFLGIATLLIISGCTLTNPKASQNATQPPNKIITEETQSPSTLTGSNLTISVDKSNTDELVEPVSPPTNDKSSSLVPVESEPTTKVDQPSSAPPVPELRAAASDERSSFTAPVTEQRAAEIKVRADSVTAAAEQRASEVKVRADSVTAAVAEQSASEIKVRADSTAPVAEQRASEVKVRADSVTAAAEQRAASFIAPARN</sequence>
<evidence type="ECO:0000259" key="3">
    <source>
        <dbReference type="Pfam" id="PF05569"/>
    </source>
</evidence>
<reference evidence="4 5" key="1">
    <citation type="submission" date="2019-11" db="EMBL/GenBank/DDBJ databases">
        <title>Paenibacillus monticola sp. nov., a novel PGPR strain isolated from mountain sample in China.</title>
        <authorList>
            <person name="Zhao Q."/>
            <person name="Li H.-P."/>
            <person name="Zhang J.-L."/>
        </authorList>
    </citation>
    <scope>NUCLEOTIDE SEQUENCE [LARGE SCALE GENOMIC DNA]</scope>
    <source>
        <strain evidence="4 5">LC-T2</strain>
    </source>
</reference>
<feature type="transmembrane region" description="Helical" evidence="2">
    <location>
        <begin position="14"/>
        <end position="32"/>
    </location>
</feature>
<feature type="transmembrane region" description="Helical" evidence="2">
    <location>
        <begin position="108"/>
        <end position="127"/>
    </location>
</feature>
<dbReference type="AlphaFoldDB" id="A0A7X2H5V2"/>
<evidence type="ECO:0000256" key="1">
    <source>
        <dbReference type="SAM" id="MobiDB-lite"/>
    </source>
</evidence>
<feature type="region of interest" description="Disordered" evidence="1">
    <location>
        <begin position="331"/>
        <end position="427"/>
    </location>
</feature>
<keyword evidence="5" id="KW-1185">Reference proteome</keyword>
<dbReference type="RefSeq" id="WP_154119028.1">
    <property type="nucleotide sequence ID" value="NZ_WJXB01000004.1"/>
</dbReference>
<feature type="compositionally biased region" description="Polar residues" evidence="1">
    <location>
        <begin position="331"/>
        <end position="365"/>
    </location>
</feature>
<comment type="caution">
    <text evidence="4">The sequence shown here is derived from an EMBL/GenBank/DDBJ whole genome shotgun (WGS) entry which is preliminary data.</text>
</comment>
<dbReference type="CDD" id="cd07341">
    <property type="entry name" value="M56_BlaR1_MecR1_like"/>
    <property type="match status" value="1"/>
</dbReference>
<dbReference type="PANTHER" id="PTHR34978">
    <property type="entry name" value="POSSIBLE SENSOR-TRANSDUCER PROTEIN BLAR"/>
    <property type="match status" value="1"/>
</dbReference>
<feature type="transmembrane region" description="Helical" evidence="2">
    <location>
        <begin position="44"/>
        <end position="61"/>
    </location>
</feature>
<proteinExistence type="predicted"/>
<feature type="transmembrane region" description="Helical" evidence="2">
    <location>
        <begin position="214"/>
        <end position="236"/>
    </location>
</feature>
<evidence type="ECO:0000256" key="2">
    <source>
        <dbReference type="SAM" id="Phobius"/>
    </source>
</evidence>
<dbReference type="Proteomes" id="UP000463051">
    <property type="component" value="Unassembled WGS sequence"/>
</dbReference>
<protein>
    <recommendedName>
        <fullName evidence="3">Peptidase M56 domain-containing protein</fullName>
    </recommendedName>
</protein>
<keyword evidence="2" id="KW-0812">Transmembrane</keyword>
<feature type="compositionally biased region" description="Polar residues" evidence="1">
    <location>
        <begin position="378"/>
        <end position="401"/>
    </location>
</feature>
<evidence type="ECO:0000313" key="5">
    <source>
        <dbReference type="Proteomes" id="UP000463051"/>
    </source>
</evidence>
<feature type="domain" description="Peptidase M56" evidence="3">
    <location>
        <begin position="15"/>
        <end position="301"/>
    </location>
</feature>
<dbReference type="InterPro" id="IPR052173">
    <property type="entry name" value="Beta-lactam_resp_regulator"/>
</dbReference>
<keyword evidence="2" id="KW-1133">Transmembrane helix</keyword>
<dbReference type="InterPro" id="IPR008756">
    <property type="entry name" value="Peptidase_M56"/>
</dbReference>
<dbReference type="Pfam" id="PF05569">
    <property type="entry name" value="Peptidase_M56"/>
    <property type="match status" value="1"/>
</dbReference>
<gene>
    <name evidence="4" type="ORF">GJB61_13550</name>
</gene>
<accession>A0A7X2H5V2</accession>
<name>A0A7X2H5V2_9BACL</name>
<keyword evidence="2" id="KW-0472">Membrane</keyword>
<dbReference type="EMBL" id="WJXB01000004">
    <property type="protein sequence ID" value="MRN54005.1"/>
    <property type="molecule type" value="Genomic_DNA"/>
</dbReference>
<dbReference type="PANTHER" id="PTHR34978:SF3">
    <property type="entry name" value="SLR0241 PROTEIN"/>
    <property type="match status" value="1"/>
</dbReference>